<dbReference type="Gene3D" id="3.40.50.300">
    <property type="entry name" value="P-loop containing nucleotide triphosphate hydrolases"/>
    <property type="match status" value="1"/>
</dbReference>
<dbReference type="PANTHER" id="PTHR19241">
    <property type="entry name" value="ATP-BINDING CASSETTE TRANSPORTER"/>
    <property type="match status" value="1"/>
</dbReference>
<feature type="domain" description="ABC transporter" evidence="2">
    <location>
        <begin position="220"/>
        <end position="275"/>
    </location>
</feature>
<gene>
    <name evidence="3" type="ORF">HU200_052791</name>
</gene>
<name>A0A835ATB1_9POAL</name>
<reference evidence="3" key="1">
    <citation type="submission" date="2020-07" db="EMBL/GenBank/DDBJ databases">
        <title>Genome sequence and genetic diversity analysis of an under-domesticated orphan crop, white fonio (Digitaria exilis).</title>
        <authorList>
            <person name="Bennetzen J.L."/>
            <person name="Chen S."/>
            <person name="Ma X."/>
            <person name="Wang X."/>
            <person name="Yssel A.E.J."/>
            <person name="Chaluvadi S.R."/>
            <person name="Johnson M."/>
            <person name="Gangashetty P."/>
            <person name="Hamidou F."/>
            <person name="Sanogo M.D."/>
            <person name="Zwaenepoel A."/>
            <person name="Wallace J."/>
            <person name="Van De Peer Y."/>
            <person name="Van Deynze A."/>
        </authorList>
    </citation>
    <scope>NUCLEOTIDE SEQUENCE</scope>
    <source>
        <tissue evidence="3">Leaves</tissue>
    </source>
</reference>
<evidence type="ECO:0000259" key="2">
    <source>
        <dbReference type="Pfam" id="PF00005"/>
    </source>
</evidence>
<dbReference type="OrthoDB" id="66620at2759"/>
<keyword evidence="4" id="KW-1185">Reference proteome</keyword>
<accession>A0A835ATB1</accession>
<dbReference type="AlphaFoldDB" id="A0A835ATB1"/>
<proteinExistence type="predicted"/>
<dbReference type="Proteomes" id="UP000636709">
    <property type="component" value="Unassembled WGS sequence"/>
</dbReference>
<dbReference type="GO" id="GO:0005524">
    <property type="term" value="F:ATP binding"/>
    <property type="evidence" value="ECO:0007669"/>
    <property type="project" value="InterPro"/>
</dbReference>
<dbReference type="Pfam" id="PF00005">
    <property type="entry name" value="ABC_tran"/>
    <property type="match status" value="1"/>
</dbReference>
<protein>
    <recommendedName>
        <fullName evidence="2">ABC transporter domain-containing protein</fullName>
    </recommendedName>
</protein>
<comment type="caution">
    <text evidence="3">The sequence shown here is derived from an EMBL/GenBank/DDBJ whole genome shotgun (WGS) entry which is preliminary data.</text>
</comment>
<dbReference type="InterPro" id="IPR027417">
    <property type="entry name" value="P-loop_NTPase"/>
</dbReference>
<dbReference type="SUPFAM" id="SSF52540">
    <property type="entry name" value="P-loop containing nucleoside triphosphate hydrolases"/>
    <property type="match status" value="1"/>
</dbReference>
<dbReference type="EMBL" id="JACEFO010002299">
    <property type="protein sequence ID" value="KAF8667589.1"/>
    <property type="molecule type" value="Genomic_DNA"/>
</dbReference>
<keyword evidence="1" id="KW-0813">Transport</keyword>
<organism evidence="3 4">
    <name type="scientific">Digitaria exilis</name>
    <dbReference type="NCBI Taxonomy" id="1010633"/>
    <lineage>
        <taxon>Eukaryota</taxon>
        <taxon>Viridiplantae</taxon>
        <taxon>Streptophyta</taxon>
        <taxon>Embryophyta</taxon>
        <taxon>Tracheophyta</taxon>
        <taxon>Spermatophyta</taxon>
        <taxon>Magnoliopsida</taxon>
        <taxon>Liliopsida</taxon>
        <taxon>Poales</taxon>
        <taxon>Poaceae</taxon>
        <taxon>PACMAD clade</taxon>
        <taxon>Panicoideae</taxon>
        <taxon>Panicodae</taxon>
        <taxon>Paniceae</taxon>
        <taxon>Anthephorinae</taxon>
        <taxon>Digitaria</taxon>
    </lineage>
</organism>
<sequence>MSRSQRAPSSPCDATWHTAAAGVAARHARSQSPVRGRSATPSRWSSTIDDDLVYVAGGVVTMPPARGSETPARMLPGASPEGARAMIGAASPGTARRVALRLYESLGRHGLRREADRAFRDAVVESPADGGGGGAAVEQELTGMACLLKDGFVGYLRELAKITPPVPKQVVKFCGITYLAKIETAAFSYETFGNKLLECFAQPVRSLSLSKRRSAELQILKGIDGYIMPGSMTLVLGPPGSGKSTLLKILSGRADPDEDPGLSGMVIYNDKTVSDVQKSRLIAYVCGQLNK</sequence>
<evidence type="ECO:0000313" key="3">
    <source>
        <dbReference type="EMBL" id="KAF8667589.1"/>
    </source>
</evidence>
<dbReference type="GO" id="GO:0016887">
    <property type="term" value="F:ATP hydrolysis activity"/>
    <property type="evidence" value="ECO:0007669"/>
    <property type="project" value="InterPro"/>
</dbReference>
<evidence type="ECO:0000256" key="1">
    <source>
        <dbReference type="ARBA" id="ARBA00022448"/>
    </source>
</evidence>
<dbReference type="InterPro" id="IPR003439">
    <property type="entry name" value="ABC_transporter-like_ATP-bd"/>
</dbReference>
<evidence type="ECO:0000313" key="4">
    <source>
        <dbReference type="Proteomes" id="UP000636709"/>
    </source>
</evidence>